<feature type="signal peptide" evidence="2">
    <location>
        <begin position="1"/>
        <end position="29"/>
    </location>
</feature>
<keyword evidence="5" id="KW-1185">Reference proteome</keyword>
<evidence type="ECO:0000313" key="4">
    <source>
        <dbReference type="EMBL" id="SIQ06723.1"/>
    </source>
</evidence>
<protein>
    <submittedName>
        <fullName evidence="4">Ig-like domain (Group 3)</fullName>
    </submittedName>
</protein>
<dbReference type="PANTHER" id="PTHR30329:SF21">
    <property type="entry name" value="LIPOPROTEIN YIAD-RELATED"/>
    <property type="match status" value="1"/>
</dbReference>
<dbReference type="Pfam" id="PF13860">
    <property type="entry name" value="FlgD_ig"/>
    <property type="match status" value="3"/>
</dbReference>
<dbReference type="InterPro" id="IPR050330">
    <property type="entry name" value="Bact_OuterMem_StrucFunc"/>
</dbReference>
<feature type="chain" id="PRO_5011958309" evidence="2">
    <location>
        <begin position="30"/>
        <end position="1776"/>
    </location>
</feature>
<dbReference type="Gene3D" id="2.60.40.4070">
    <property type="match status" value="9"/>
</dbReference>
<dbReference type="RefSeq" id="WP_076487874.1">
    <property type="nucleotide sequence ID" value="NZ_FTMS01000003.1"/>
</dbReference>
<evidence type="ECO:0000259" key="3">
    <source>
        <dbReference type="PROSITE" id="PS51123"/>
    </source>
</evidence>
<keyword evidence="2" id="KW-0732">Signal</keyword>
<dbReference type="STRING" id="159291.SAMN05920897_10395"/>
<dbReference type="Proteomes" id="UP000186400">
    <property type="component" value="Unassembled WGS sequence"/>
</dbReference>
<dbReference type="Pfam" id="PF00691">
    <property type="entry name" value="OmpA"/>
    <property type="match status" value="1"/>
</dbReference>
<proteinExistence type="predicted"/>
<reference evidence="5" key="1">
    <citation type="submission" date="2017-01" db="EMBL/GenBank/DDBJ databases">
        <authorList>
            <person name="Varghese N."/>
            <person name="Submissions S."/>
        </authorList>
    </citation>
    <scope>NUCLEOTIDE SEQUENCE [LARGE SCALE GENOMIC DNA]</scope>
    <source>
        <strain evidence="5">ASpG1</strain>
    </source>
</reference>
<dbReference type="PANTHER" id="PTHR30329">
    <property type="entry name" value="STATOR ELEMENT OF FLAGELLAR MOTOR COMPLEX"/>
    <property type="match status" value="1"/>
</dbReference>
<sequence>MKIISRLRHGALLALVSGSFLLAHGTAFAYDPSPGSEAMQRLWSPLFLAGGASTATDQSGSGDVINPAVSARKQRIHLDAGHTSLAGDGSWEGGSLHLALTVPTPYAVFTGSLQYLSIEAEDLHLGQRGALNFSAAKELYPTVQAGIGISGQLAHQGNSTAFGGGLSLGMIHHLGDHGPLRDLRWGAALTQIGLSPEPDSDYSGTPAPFTPAADIHATLYADDDIRWEGHTGLQAPSFQNLIYRISSRATFRDRFSLTLGWEIDLAEQDDSDRTSGSLLPSIGLTARFQTGANPTRTTPGDSPAPLWQQSEIAAHAAWAPLYDDLWAASTGVNVAFGVVDRTPPKIVLDYPETQYISPNNDGLADELLLPVEITDERYVMSWAFVVRDDQGTVIRTIENAEQRPENVGFQSFLDRILYVRTGVAVPARIRWDGRTDAGGVAPDGEYTFTVEATDDNANRAVSREKPIVVDTTPPEVTIIPPEDTDELIFAPGGIGGQDTVTINQTSSREDLWTVQILDASDTVILEKEFHETDLEPFVWDGRDSSGSIVPDGVYWYQATATDRAMNTGKGQLENIIVDTVPTPIGLAVNLSHFSPNGNGRQDEIILTPDIPIREGIRTHTLEILDETGRSRRTMAGGEQVPSRWIFDGRDDRGRALEEGTYQARLTLLYRNGSEPRTASPSFVLDITPPRLSVVAEDDIFSPNGNGRKDTIAFIQDTEEALWWEGRIENAYGEVTRTFRWEGRPAERLLWDGRSGQGTPLPDGEYRYILTGQDRAGNRANSRAITFTLDTRETPVFVSTSRDAFAPGTRGPHPTMDLLPHIEDPRGAERFFLEVLDGEETLMARIDGAGAPDESYRWDGRGTTGEFVPDGTYRVRLVVEYRHGNRPAALSAPFEVDTVPPQATVTLGDDERAFSPGGDDAKDTMPILQSSSRESLWTRWIEDTQGRKLRTWETSGELQDFSWDGTDQDGQVVPDGTYRYGVSATDAAGNSLTLRTPPFRTDTRDVEIQLRLSHPAFSPNGRGGRETVTLLPRSNIEDGITRWTLRILPGQGQPGQEDQSVRTVDGTGALEPFVWDGRNDQGNPVPDGEYRGELAVRFATGAHPRVRSIRTVLVDRIPPEATAQFSSEIISPDGDGRLDELIISQETSREDRWTGTLRDEEGRIIRQWEWTGHAPEELVFSGLDQERRRVPDGLYTYELAATDLAGNTGGTGQIPFEVYTAETPLDLYAGRRAFSPNGNGVHDTITFSYRKGDARGLEQYTFTITDTATARPVVQRSGTSLPEDFLWDGTTPEGPADEGTYQATLTLLYRHGNRPEARSETVTLDITPPELSLSADHTVFAPGQGSQRDRITVTQTSDPAEGWEGRILDDQGEQIRRFTWSSQADSFTWDGTDAAGNQVPDGIYRYEISGTDAAGNTTRGEIPLIEVDTVPARLFVTLDRRIFAPRGPREESRELSIGTITSRVEGAAYRLVEILDEQDRVVRTLRSDQVLPRETLRWDGTREDGTIQDGTYRVRYRLALRNGTFPQVISPTVVVDTTPPDISAELEGLPFSPDNDGINDELTILLSARDASGIESWRFEILDRNQRPFQEFRGTGSPRERLIWDGRSASGELVRSAEDYPYRFSVTDRAGNESTVTGIIPVDILVVRDGDRLLIQIANITFEPNSPRLQINPATDTGAKNIEVLDRLVEIFDRYQTYRIQVEGHAVNITGTEREERETLTPLSRSRAASVRDALVSRGMDTDRITIVGRGGTEPVVPHSDLENRWQNRRVDFVLIR</sequence>
<dbReference type="InterPro" id="IPR006665">
    <property type="entry name" value="OmpA-like"/>
</dbReference>
<keyword evidence="1" id="KW-0472">Membrane</keyword>
<dbReference type="GO" id="GO:0016020">
    <property type="term" value="C:membrane"/>
    <property type="evidence" value="ECO:0007669"/>
    <property type="project" value="UniProtKB-UniRule"/>
</dbReference>
<dbReference type="EMBL" id="FTMS01000003">
    <property type="protein sequence ID" value="SIQ06723.1"/>
    <property type="molecule type" value="Genomic_DNA"/>
</dbReference>
<evidence type="ECO:0000256" key="2">
    <source>
        <dbReference type="SAM" id="SignalP"/>
    </source>
</evidence>
<accession>A0A1N6PQX7</accession>
<dbReference type="PROSITE" id="PS51123">
    <property type="entry name" value="OMPA_2"/>
    <property type="match status" value="1"/>
</dbReference>
<organism evidence="4 5">
    <name type="scientific">Alkalispirochaeta americana</name>
    <dbReference type="NCBI Taxonomy" id="159291"/>
    <lineage>
        <taxon>Bacteria</taxon>
        <taxon>Pseudomonadati</taxon>
        <taxon>Spirochaetota</taxon>
        <taxon>Spirochaetia</taxon>
        <taxon>Spirochaetales</taxon>
        <taxon>Spirochaetaceae</taxon>
        <taxon>Alkalispirochaeta</taxon>
    </lineage>
</organism>
<evidence type="ECO:0000313" key="5">
    <source>
        <dbReference type="Proteomes" id="UP000186400"/>
    </source>
</evidence>
<dbReference type="CDD" id="cd07185">
    <property type="entry name" value="OmpA_C-like"/>
    <property type="match status" value="1"/>
</dbReference>
<evidence type="ECO:0000256" key="1">
    <source>
        <dbReference type="PROSITE-ProRule" id="PRU00473"/>
    </source>
</evidence>
<feature type="domain" description="OmpA-like" evidence="3">
    <location>
        <begin position="1648"/>
        <end position="1776"/>
    </location>
</feature>
<dbReference type="InterPro" id="IPR036737">
    <property type="entry name" value="OmpA-like_sf"/>
</dbReference>
<name>A0A1N6PQX7_9SPIO</name>
<dbReference type="InterPro" id="IPR025965">
    <property type="entry name" value="FlgD/Vpr_Ig-like"/>
</dbReference>
<dbReference type="OrthoDB" id="337472at2"/>
<dbReference type="Gene3D" id="3.30.1330.60">
    <property type="entry name" value="OmpA-like domain"/>
    <property type="match status" value="1"/>
</dbReference>
<gene>
    <name evidence="4" type="ORF">SAMN05920897_10395</name>
</gene>
<dbReference type="SUPFAM" id="SSF103088">
    <property type="entry name" value="OmpA-like"/>
    <property type="match status" value="1"/>
</dbReference>